<dbReference type="PANTHER" id="PTHR30074">
    <property type="entry name" value="FORMATE DEHYDROGENASE, NITRATE-INDUCIBLE, CYTOCHROME B556 FDN SUBUNIT"/>
    <property type="match status" value="1"/>
</dbReference>
<feature type="transmembrane region" description="Helical" evidence="7">
    <location>
        <begin position="246"/>
        <end position="268"/>
    </location>
</feature>
<gene>
    <name evidence="8" type="ORF">CWS72_17910</name>
</gene>
<feature type="transmembrane region" description="Helical" evidence="7">
    <location>
        <begin position="129"/>
        <end position="148"/>
    </location>
</feature>
<proteinExistence type="inferred from homology"/>
<dbReference type="Proteomes" id="UP000233293">
    <property type="component" value="Unassembled WGS sequence"/>
</dbReference>
<dbReference type="RefSeq" id="WP_101252008.1">
    <property type="nucleotide sequence ID" value="NZ_PIUM01000023.1"/>
</dbReference>
<organism evidence="8 9">
    <name type="scientific">Telmatospirillum siberiense</name>
    <dbReference type="NCBI Taxonomy" id="382514"/>
    <lineage>
        <taxon>Bacteria</taxon>
        <taxon>Pseudomonadati</taxon>
        <taxon>Pseudomonadota</taxon>
        <taxon>Alphaproteobacteria</taxon>
        <taxon>Rhodospirillales</taxon>
        <taxon>Rhodospirillaceae</taxon>
        <taxon>Telmatospirillum</taxon>
    </lineage>
</organism>
<comment type="caution">
    <text evidence="8">The sequence shown here is derived from an EMBL/GenBank/DDBJ whole genome shotgun (WGS) entry which is preliminary data.</text>
</comment>
<evidence type="ECO:0000256" key="6">
    <source>
        <dbReference type="ARBA" id="ARBA00023136"/>
    </source>
</evidence>
<feature type="transmembrane region" description="Helical" evidence="7">
    <location>
        <begin position="169"/>
        <end position="194"/>
    </location>
</feature>
<feature type="transmembrane region" description="Helical" evidence="7">
    <location>
        <begin position="12"/>
        <end position="32"/>
    </location>
</feature>
<evidence type="ECO:0000313" key="8">
    <source>
        <dbReference type="EMBL" id="PKU23109.1"/>
    </source>
</evidence>
<keyword evidence="5 7" id="KW-1133">Transmembrane helix</keyword>
<dbReference type="Pfam" id="PF03916">
    <property type="entry name" value="NrfD"/>
    <property type="match status" value="1"/>
</dbReference>
<dbReference type="OrthoDB" id="104998at2"/>
<comment type="subcellular location">
    <subcellularLocation>
        <location evidence="1">Cell membrane</location>
        <topology evidence="1">Multi-pass membrane protein</topology>
    </subcellularLocation>
</comment>
<sequence length="397" mass="43133">MSKAAPLGGSYITKTTVITAILTVIMGALLLYRLVFGLGAVTNLSNGYGFGLWIAYDVFISTAFACGGYSMAILVYIFNRGEYHPLVRPALIASAFGYSLGGMSIMFDVGRYWNAWHLFLPGWANPTSIMFEVACCIAAYCMVLWVEFAPAIAERFAPPKVVAILKKTAFIPIAIGCLLPTMHQSSLGSLLIPAGYLVHPLWQSNLLPVMALSSAICMGYSIVIFEGSLVTEAYNRPSEAHMLGKISRLISGLLIFYLVVRWGNLAYAGKLGLVLTSGKYSFFFILENLLFVLPVILLATQKNRVNPQLLFIAAVSMLLAGALYRLDLVLIAYGREGWHYFPSVGEILITVGFVALEILGYIVCVKLFPVLSSHHPAHGKGSHTVLRAPSAAATTNE</sequence>
<feature type="transmembrane region" description="Helical" evidence="7">
    <location>
        <begin position="347"/>
        <end position="368"/>
    </location>
</feature>
<name>A0A2N3PRT1_9PROT</name>
<evidence type="ECO:0000256" key="1">
    <source>
        <dbReference type="ARBA" id="ARBA00004651"/>
    </source>
</evidence>
<evidence type="ECO:0000256" key="7">
    <source>
        <dbReference type="SAM" id="Phobius"/>
    </source>
</evidence>
<feature type="transmembrane region" description="Helical" evidence="7">
    <location>
        <begin position="311"/>
        <end position="335"/>
    </location>
</feature>
<keyword evidence="9" id="KW-1185">Reference proteome</keyword>
<dbReference type="NCBIfam" id="NF008133">
    <property type="entry name" value="PRK10881.1"/>
    <property type="match status" value="1"/>
</dbReference>
<keyword evidence="3" id="KW-1003">Cell membrane</keyword>
<dbReference type="AlphaFoldDB" id="A0A2N3PRT1"/>
<evidence type="ECO:0000313" key="9">
    <source>
        <dbReference type="Proteomes" id="UP000233293"/>
    </source>
</evidence>
<comment type="similarity">
    <text evidence="2">Belongs to the NrfD family.</text>
</comment>
<dbReference type="InterPro" id="IPR051817">
    <property type="entry name" value="FDH_cytochrome_b556_subunit"/>
</dbReference>
<dbReference type="PANTHER" id="PTHR30074:SF4">
    <property type="entry name" value="NI_FE-HYDROGENASE 2 B-TYPE CYTOCHROME SUBUNIT-RELATED"/>
    <property type="match status" value="1"/>
</dbReference>
<dbReference type="Gene3D" id="1.20.1630.10">
    <property type="entry name" value="Formate dehydrogenase/DMSO reductase domain"/>
    <property type="match status" value="1"/>
</dbReference>
<dbReference type="GO" id="GO:0009061">
    <property type="term" value="P:anaerobic respiration"/>
    <property type="evidence" value="ECO:0007669"/>
    <property type="project" value="TreeGrafter"/>
</dbReference>
<feature type="transmembrane region" description="Helical" evidence="7">
    <location>
        <begin position="90"/>
        <end position="109"/>
    </location>
</feature>
<evidence type="ECO:0000256" key="5">
    <source>
        <dbReference type="ARBA" id="ARBA00022989"/>
    </source>
</evidence>
<dbReference type="EMBL" id="PIUM01000023">
    <property type="protein sequence ID" value="PKU23109.1"/>
    <property type="molecule type" value="Genomic_DNA"/>
</dbReference>
<evidence type="ECO:0000256" key="3">
    <source>
        <dbReference type="ARBA" id="ARBA00022475"/>
    </source>
</evidence>
<reference evidence="9" key="1">
    <citation type="submission" date="2017-12" db="EMBL/GenBank/DDBJ databases">
        <title>Draft genome sequence of Telmatospirillum siberiense 26-4b1T, an acidotolerant peatland alphaproteobacterium potentially involved in sulfur cycling.</title>
        <authorList>
            <person name="Hausmann B."/>
            <person name="Pjevac P."/>
            <person name="Schreck K."/>
            <person name="Herbold C.W."/>
            <person name="Daims H."/>
            <person name="Wagner M."/>
            <person name="Pester M."/>
            <person name="Loy A."/>
        </authorList>
    </citation>
    <scope>NUCLEOTIDE SEQUENCE [LARGE SCALE GENOMIC DNA]</scope>
    <source>
        <strain evidence="9">26-4b1</strain>
    </source>
</reference>
<evidence type="ECO:0000256" key="2">
    <source>
        <dbReference type="ARBA" id="ARBA00008929"/>
    </source>
</evidence>
<feature type="transmembrane region" description="Helical" evidence="7">
    <location>
        <begin position="280"/>
        <end position="299"/>
    </location>
</feature>
<feature type="transmembrane region" description="Helical" evidence="7">
    <location>
        <begin position="52"/>
        <end position="78"/>
    </location>
</feature>
<protein>
    <submittedName>
        <fullName evidence="8">Ni/Fe-hydrogenase cytochrome b subunit</fullName>
    </submittedName>
</protein>
<evidence type="ECO:0000256" key="4">
    <source>
        <dbReference type="ARBA" id="ARBA00022692"/>
    </source>
</evidence>
<accession>A0A2N3PRT1</accession>
<dbReference type="InterPro" id="IPR005614">
    <property type="entry name" value="NrfD-like"/>
</dbReference>
<keyword evidence="4 7" id="KW-0812">Transmembrane</keyword>
<dbReference type="GO" id="GO:0005886">
    <property type="term" value="C:plasma membrane"/>
    <property type="evidence" value="ECO:0007669"/>
    <property type="project" value="UniProtKB-SubCell"/>
</dbReference>
<feature type="transmembrane region" description="Helical" evidence="7">
    <location>
        <begin position="206"/>
        <end position="225"/>
    </location>
</feature>
<keyword evidence="6 7" id="KW-0472">Membrane</keyword>